<dbReference type="Proteomes" id="UP001275084">
    <property type="component" value="Unassembled WGS sequence"/>
</dbReference>
<feature type="region of interest" description="Disordered" evidence="1">
    <location>
        <begin position="130"/>
        <end position="171"/>
    </location>
</feature>
<evidence type="ECO:0000313" key="3">
    <source>
        <dbReference type="Proteomes" id="UP001275084"/>
    </source>
</evidence>
<evidence type="ECO:0000313" key="2">
    <source>
        <dbReference type="EMBL" id="KAK3346996.1"/>
    </source>
</evidence>
<feature type="region of interest" description="Disordered" evidence="1">
    <location>
        <begin position="35"/>
        <end position="109"/>
    </location>
</feature>
<proteinExistence type="predicted"/>
<comment type="caution">
    <text evidence="2">The sequence shown here is derived from an EMBL/GenBank/DDBJ whole genome shotgun (WGS) entry which is preliminary data.</text>
</comment>
<reference evidence="2" key="1">
    <citation type="journal article" date="2023" name="Mol. Phylogenet. Evol.">
        <title>Genome-scale phylogeny and comparative genomics of the fungal order Sordariales.</title>
        <authorList>
            <person name="Hensen N."/>
            <person name="Bonometti L."/>
            <person name="Westerberg I."/>
            <person name="Brannstrom I.O."/>
            <person name="Guillou S."/>
            <person name="Cros-Aarteil S."/>
            <person name="Calhoun S."/>
            <person name="Haridas S."/>
            <person name="Kuo A."/>
            <person name="Mondo S."/>
            <person name="Pangilinan J."/>
            <person name="Riley R."/>
            <person name="LaButti K."/>
            <person name="Andreopoulos B."/>
            <person name="Lipzen A."/>
            <person name="Chen C."/>
            <person name="Yan M."/>
            <person name="Daum C."/>
            <person name="Ng V."/>
            <person name="Clum A."/>
            <person name="Steindorff A."/>
            <person name="Ohm R.A."/>
            <person name="Martin F."/>
            <person name="Silar P."/>
            <person name="Natvig D.O."/>
            <person name="Lalanne C."/>
            <person name="Gautier V."/>
            <person name="Ament-Velasquez S.L."/>
            <person name="Kruys A."/>
            <person name="Hutchinson M.I."/>
            <person name="Powell A.J."/>
            <person name="Barry K."/>
            <person name="Miller A.N."/>
            <person name="Grigoriev I.V."/>
            <person name="Debuchy R."/>
            <person name="Gladieux P."/>
            <person name="Hiltunen Thoren M."/>
            <person name="Johannesson H."/>
        </authorList>
    </citation>
    <scope>NUCLEOTIDE SEQUENCE</scope>
    <source>
        <strain evidence="2">CBS 955.72</strain>
    </source>
</reference>
<accession>A0AAJ0MB59</accession>
<feature type="compositionally biased region" description="Polar residues" evidence="1">
    <location>
        <begin position="137"/>
        <end position="154"/>
    </location>
</feature>
<feature type="compositionally biased region" description="Basic and acidic residues" evidence="1">
    <location>
        <begin position="62"/>
        <end position="73"/>
    </location>
</feature>
<reference evidence="2" key="2">
    <citation type="submission" date="2023-06" db="EMBL/GenBank/DDBJ databases">
        <authorList>
            <consortium name="Lawrence Berkeley National Laboratory"/>
            <person name="Haridas S."/>
            <person name="Hensen N."/>
            <person name="Bonometti L."/>
            <person name="Westerberg I."/>
            <person name="Brannstrom I.O."/>
            <person name="Guillou S."/>
            <person name="Cros-Aarteil S."/>
            <person name="Calhoun S."/>
            <person name="Kuo A."/>
            <person name="Mondo S."/>
            <person name="Pangilinan J."/>
            <person name="Riley R."/>
            <person name="Labutti K."/>
            <person name="Andreopoulos B."/>
            <person name="Lipzen A."/>
            <person name="Chen C."/>
            <person name="Yanf M."/>
            <person name="Daum C."/>
            <person name="Ng V."/>
            <person name="Clum A."/>
            <person name="Steindorff A."/>
            <person name="Ohm R."/>
            <person name="Martin F."/>
            <person name="Silar P."/>
            <person name="Natvig D."/>
            <person name="Lalanne C."/>
            <person name="Gautier V."/>
            <person name="Ament-Velasquez S.L."/>
            <person name="Kruys A."/>
            <person name="Hutchinson M.I."/>
            <person name="Powell A.J."/>
            <person name="Barry K."/>
            <person name="Miller A.N."/>
            <person name="Grigoriev I.V."/>
            <person name="Debuchy R."/>
            <person name="Gladieux P."/>
            <person name="Thoren M.H."/>
            <person name="Johannesson H."/>
        </authorList>
    </citation>
    <scope>NUCLEOTIDE SEQUENCE</scope>
    <source>
        <strain evidence="2">CBS 955.72</strain>
    </source>
</reference>
<dbReference type="EMBL" id="JAUIQD010000006">
    <property type="protein sequence ID" value="KAK3346996.1"/>
    <property type="molecule type" value="Genomic_DNA"/>
</dbReference>
<evidence type="ECO:0000256" key="1">
    <source>
        <dbReference type="SAM" id="MobiDB-lite"/>
    </source>
</evidence>
<organism evidence="2 3">
    <name type="scientific">Lasiosphaeria hispida</name>
    <dbReference type="NCBI Taxonomy" id="260671"/>
    <lineage>
        <taxon>Eukaryota</taxon>
        <taxon>Fungi</taxon>
        <taxon>Dikarya</taxon>
        <taxon>Ascomycota</taxon>
        <taxon>Pezizomycotina</taxon>
        <taxon>Sordariomycetes</taxon>
        <taxon>Sordariomycetidae</taxon>
        <taxon>Sordariales</taxon>
        <taxon>Lasiosphaeriaceae</taxon>
        <taxon>Lasiosphaeria</taxon>
    </lineage>
</organism>
<protein>
    <submittedName>
        <fullName evidence="2">Uncharacterized protein</fullName>
    </submittedName>
</protein>
<dbReference type="AlphaFoldDB" id="A0AAJ0MB59"/>
<gene>
    <name evidence="2" type="ORF">B0T25DRAFT_292491</name>
</gene>
<sequence length="200" mass="21676">MGIALAPSFRSHGPSWALQHACTHAAQAICLWSSRQSTRPRPSPPSLAAERSRRRISQRTTRLFERRWQERRHGAPHGAQSGGGMAAPRGHQRGGRAAPGRPGRLRARNRLRPHPGAACCAGSCLDPPDSEEGGSRIGSSLPSCRSDARTTSVAATGRPARQSWPRPRSPECEDGLMRLNGCFGRHKRGQPMWVCPSTAS</sequence>
<name>A0AAJ0MB59_9PEZI</name>
<keyword evidence="3" id="KW-1185">Reference proteome</keyword>